<protein>
    <recommendedName>
        <fullName evidence="1">Minor capsid protein P8 central region domain-containing protein</fullName>
    </recommendedName>
</protein>
<sequence length="206" mass="23365">MTFVYSELRKKTQEGGRMSSAGAPLPDFELPYTNYGVGGQNGRVNLHSTPSSTGAVVPDSAGFSYPKQTEVSFAGDMLRGNWDHTALSDTFFTRTNADRIQHEIRKEVYRISGPKKYVIDNQDVDELKMIMRAMYLQYGKNNTFNLEGQLRELNDLVVKWSVPRIISEIEQYNYYLNDISHLPIPLEKPLNMSSAGTKSLPFQPQM</sequence>
<dbReference type="EMBL" id="MN739160">
    <property type="protein sequence ID" value="QHS91403.1"/>
    <property type="molecule type" value="Genomic_DNA"/>
</dbReference>
<evidence type="ECO:0000259" key="1">
    <source>
        <dbReference type="Pfam" id="PF19065"/>
    </source>
</evidence>
<evidence type="ECO:0000313" key="2">
    <source>
        <dbReference type="EMBL" id="QHS91403.1"/>
    </source>
</evidence>
<proteinExistence type="predicted"/>
<dbReference type="InterPro" id="IPR043916">
    <property type="entry name" value="P8_CR"/>
</dbReference>
<dbReference type="AlphaFoldDB" id="A0A6C0BJ92"/>
<name>A0A6C0BJ92_9ZZZZ</name>
<reference evidence="2" key="1">
    <citation type="journal article" date="2020" name="Nature">
        <title>Giant virus diversity and host interactions through global metagenomics.</title>
        <authorList>
            <person name="Schulz F."/>
            <person name="Roux S."/>
            <person name="Paez-Espino D."/>
            <person name="Jungbluth S."/>
            <person name="Walsh D.A."/>
            <person name="Denef V.J."/>
            <person name="McMahon K.D."/>
            <person name="Konstantinidis K.T."/>
            <person name="Eloe-Fadrosh E.A."/>
            <person name="Kyrpides N.C."/>
            <person name="Woyke T."/>
        </authorList>
    </citation>
    <scope>NUCLEOTIDE SEQUENCE</scope>
    <source>
        <strain evidence="2">GVMAG-M-3300013004-44</strain>
    </source>
</reference>
<accession>A0A6C0BJ92</accession>
<dbReference type="Pfam" id="PF19065">
    <property type="entry name" value="P8_CR"/>
    <property type="match status" value="1"/>
</dbReference>
<organism evidence="2">
    <name type="scientific">viral metagenome</name>
    <dbReference type="NCBI Taxonomy" id="1070528"/>
    <lineage>
        <taxon>unclassified sequences</taxon>
        <taxon>metagenomes</taxon>
        <taxon>organismal metagenomes</taxon>
    </lineage>
</organism>
<feature type="domain" description="Minor capsid protein P8 central region" evidence="1">
    <location>
        <begin position="83"/>
        <end position="203"/>
    </location>
</feature>